<dbReference type="RefSeq" id="WP_009541950.1">
    <property type="nucleotide sequence ID" value="NZ_ANHY01000018.1"/>
</dbReference>
<protein>
    <recommendedName>
        <fullName evidence="3">CopG family transcriptional regulator</fullName>
    </recommendedName>
</protein>
<comment type="caution">
    <text evidence="1">The sequence shown here is derived from an EMBL/GenBank/DDBJ whole genome shotgun (WGS) entry which is preliminary data.</text>
</comment>
<evidence type="ECO:0000313" key="1">
    <source>
        <dbReference type="EMBL" id="EKV27699.1"/>
    </source>
</evidence>
<proteinExistence type="predicted"/>
<reference evidence="1 2" key="1">
    <citation type="journal article" date="2013" name="Genome Announc.">
        <title>Draft Genome Sequence of an Alphaproteobacterium, Caenispirillum salinarum AK4(T), Isolated from a Solar Saltern.</title>
        <authorList>
            <person name="Khatri I."/>
            <person name="Singh A."/>
            <person name="Korpole S."/>
            <person name="Pinnaka A.K."/>
            <person name="Subramanian S."/>
        </authorList>
    </citation>
    <scope>NUCLEOTIDE SEQUENCE [LARGE SCALE GENOMIC DNA]</scope>
    <source>
        <strain evidence="1 2">AK4</strain>
    </source>
</reference>
<evidence type="ECO:0008006" key="3">
    <source>
        <dbReference type="Google" id="ProtNLM"/>
    </source>
</evidence>
<dbReference type="AlphaFoldDB" id="K9GSJ3"/>
<dbReference type="OrthoDB" id="7359471at2"/>
<evidence type="ECO:0000313" key="2">
    <source>
        <dbReference type="Proteomes" id="UP000009881"/>
    </source>
</evidence>
<name>K9GSJ3_9PROT</name>
<gene>
    <name evidence="1" type="ORF">C882_1294</name>
</gene>
<keyword evidence="2" id="KW-1185">Reference proteome</keyword>
<dbReference type="Proteomes" id="UP000009881">
    <property type="component" value="Unassembled WGS sequence"/>
</dbReference>
<dbReference type="EMBL" id="ANHY01000018">
    <property type="protein sequence ID" value="EKV27699.1"/>
    <property type="molecule type" value="Genomic_DNA"/>
</dbReference>
<organism evidence="1 2">
    <name type="scientific">Caenispirillum salinarum AK4</name>
    <dbReference type="NCBI Taxonomy" id="1238182"/>
    <lineage>
        <taxon>Bacteria</taxon>
        <taxon>Pseudomonadati</taxon>
        <taxon>Pseudomonadota</taxon>
        <taxon>Alphaproteobacteria</taxon>
        <taxon>Rhodospirillales</taxon>
        <taxon>Novispirillaceae</taxon>
        <taxon>Caenispirillum</taxon>
    </lineage>
</organism>
<sequence>MPQTEVKGYIDEATHAAITDISRSSKRPVEEIVGEAVADYAARHARYRRGLKDIEEGRFCTEEEMDAFFDDWIKNG</sequence>
<accession>K9GSJ3</accession>